<feature type="domain" description="Glycosyltransferase 2-like" evidence="1">
    <location>
        <begin position="4"/>
        <end position="153"/>
    </location>
</feature>
<comment type="caution">
    <text evidence="2">The sequence shown here is derived from an EMBL/GenBank/DDBJ whole genome shotgun (WGS) entry which is preliminary data.</text>
</comment>
<dbReference type="PANTHER" id="PTHR22916">
    <property type="entry name" value="GLYCOSYLTRANSFERASE"/>
    <property type="match status" value="1"/>
</dbReference>
<accession>A0ABU7H075</accession>
<keyword evidence="2" id="KW-0808">Transferase</keyword>
<dbReference type="EMBL" id="JAZDQU010000001">
    <property type="protein sequence ID" value="MEE1884720.1"/>
    <property type="molecule type" value="Genomic_DNA"/>
</dbReference>
<dbReference type="Pfam" id="PF00535">
    <property type="entry name" value="Glycos_transf_2"/>
    <property type="match status" value="1"/>
</dbReference>
<sequence length="250" mass="28299">MKISVVIPNFNDLRISRAINSVQSQTYKNIELIVADGGSKNEELLAYYSQLPNVKVNIEKDNGIFDALNKGIALATGDVIYLMGSDDYLSDNLAFEQVVNKFNANSSLDGVCIGCEFFNEEGKIIRTWYPDSVSSKKIKWGIFPPHFSLFLKRHLYEKVGPFNYKLYNNIAGDTVWLLDLAVKVPDFKIDVLNAHHLKMEYGGASTGSKKAVIRQFKVVADYAKRNSKHLPAWFLLSPIRTFSKVFQLKF</sequence>
<name>A0ABU7H075_9SPHI</name>
<dbReference type="InterPro" id="IPR029044">
    <property type="entry name" value="Nucleotide-diphossugar_trans"/>
</dbReference>
<evidence type="ECO:0000313" key="2">
    <source>
        <dbReference type="EMBL" id="MEE1884720.1"/>
    </source>
</evidence>
<proteinExistence type="predicted"/>
<gene>
    <name evidence="2" type="ORF">VRU49_04710</name>
</gene>
<evidence type="ECO:0000259" key="1">
    <source>
        <dbReference type="Pfam" id="PF00535"/>
    </source>
</evidence>
<dbReference type="RefSeq" id="WP_330145633.1">
    <property type="nucleotide sequence ID" value="NZ_JAZDQU010000001.1"/>
</dbReference>
<dbReference type="Gene3D" id="3.90.550.10">
    <property type="entry name" value="Spore Coat Polysaccharide Biosynthesis Protein SpsA, Chain A"/>
    <property type="match status" value="1"/>
</dbReference>
<dbReference type="InterPro" id="IPR001173">
    <property type="entry name" value="Glyco_trans_2-like"/>
</dbReference>
<dbReference type="EC" id="2.4.-.-" evidence="2"/>
<dbReference type="PANTHER" id="PTHR22916:SF3">
    <property type="entry name" value="UDP-GLCNAC:BETAGAL BETA-1,3-N-ACETYLGLUCOSAMINYLTRANSFERASE-LIKE PROTEIN 1"/>
    <property type="match status" value="1"/>
</dbReference>
<organism evidence="2 3">
    <name type="scientific">Pedobacter flavus</name>
    <dbReference type="NCBI Taxonomy" id="3113906"/>
    <lineage>
        <taxon>Bacteria</taxon>
        <taxon>Pseudomonadati</taxon>
        <taxon>Bacteroidota</taxon>
        <taxon>Sphingobacteriia</taxon>
        <taxon>Sphingobacteriales</taxon>
        <taxon>Sphingobacteriaceae</taxon>
        <taxon>Pedobacter</taxon>
    </lineage>
</organism>
<protein>
    <submittedName>
        <fullName evidence="2">Glycosyltransferase</fullName>
        <ecNumber evidence="2">2.4.-.-</ecNumber>
    </submittedName>
</protein>
<dbReference type="Proteomes" id="UP001337681">
    <property type="component" value="Unassembled WGS sequence"/>
</dbReference>
<keyword evidence="2" id="KW-0328">Glycosyltransferase</keyword>
<keyword evidence="3" id="KW-1185">Reference proteome</keyword>
<dbReference type="SUPFAM" id="SSF53448">
    <property type="entry name" value="Nucleotide-diphospho-sugar transferases"/>
    <property type="match status" value="1"/>
</dbReference>
<evidence type="ECO:0000313" key="3">
    <source>
        <dbReference type="Proteomes" id="UP001337681"/>
    </source>
</evidence>
<reference evidence="2 3" key="1">
    <citation type="submission" date="2024-01" db="EMBL/GenBank/DDBJ databases">
        <title>Pedobacter sp. nov., isolated from oil-contaminated soil.</title>
        <authorList>
            <person name="Le N.T.T."/>
        </authorList>
    </citation>
    <scope>NUCLEOTIDE SEQUENCE [LARGE SCALE GENOMIC DNA]</scope>
    <source>
        <strain evidence="2 3">VNH31</strain>
    </source>
</reference>
<dbReference type="GO" id="GO:0016757">
    <property type="term" value="F:glycosyltransferase activity"/>
    <property type="evidence" value="ECO:0007669"/>
    <property type="project" value="UniProtKB-KW"/>
</dbReference>